<dbReference type="InterPro" id="IPR009648">
    <property type="entry name" value="Malonate_gamma"/>
</dbReference>
<name>A0A8J3B521_9BURK</name>
<evidence type="ECO:0000313" key="1">
    <source>
        <dbReference type="EMBL" id="GGI55170.1"/>
    </source>
</evidence>
<organism evidence="1 2">
    <name type="scientific">Oxalicibacterium solurbis</name>
    <dbReference type="NCBI Taxonomy" id="69280"/>
    <lineage>
        <taxon>Bacteria</taxon>
        <taxon>Pseudomonadati</taxon>
        <taxon>Pseudomonadota</taxon>
        <taxon>Betaproteobacteria</taxon>
        <taxon>Burkholderiales</taxon>
        <taxon>Oxalobacteraceae</taxon>
        <taxon>Oxalicibacterium</taxon>
    </lineage>
</organism>
<evidence type="ECO:0000313" key="2">
    <source>
        <dbReference type="Proteomes" id="UP000627205"/>
    </source>
</evidence>
<dbReference type="SUPFAM" id="SSF52096">
    <property type="entry name" value="ClpP/crotonase"/>
    <property type="match status" value="1"/>
</dbReference>
<dbReference type="EMBL" id="BMDP01000003">
    <property type="protein sequence ID" value="GGI55170.1"/>
    <property type="molecule type" value="Genomic_DNA"/>
</dbReference>
<dbReference type="Gene3D" id="3.90.226.10">
    <property type="entry name" value="2-enoyl-CoA Hydratase, Chain A, domain 1"/>
    <property type="match status" value="1"/>
</dbReference>
<sequence length="238" mass="25546">MEWQALAVQLFPQGHDIVERDHFLSGSGTVGERTVTVIGTTGHTPIGVEIAMAQAAAILQTMRDHPGRPLVILIDTQGQRLRHRDEMLGINHYMAHLGKCIDVARRRGHPVIGLVYDQALSGGFITSGLMADACYALPDAEIRVMGLPAMARITKVPEERLVELAKSNPVFAPGAINYLNMGGVEAIWEGDLAACLMQALQQDDKADRRSARGLARGGRKLALPVAQAVMAAGDVQAA</sequence>
<gene>
    <name evidence="1" type="primary">mdcC</name>
    <name evidence="1" type="ORF">GCM10011430_23440</name>
</gene>
<dbReference type="NCBIfam" id="TIGR03134">
    <property type="entry name" value="malonate_gamma"/>
    <property type="match status" value="1"/>
</dbReference>
<dbReference type="AlphaFoldDB" id="A0A8J3B521"/>
<accession>A0A8J3B521</accession>
<keyword evidence="2" id="KW-1185">Reference proteome</keyword>
<protein>
    <submittedName>
        <fullName evidence="1">Malonate decarboxylase subunit gamma</fullName>
    </submittedName>
</protein>
<dbReference type="Proteomes" id="UP000627205">
    <property type="component" value="Unassembled WGS sequence"/>
</dbReference>
<proteinExistence type="predicted"/>
<dbReference type="GO" id="GO:0005975">
    <property type="term" value="P:carbohydrate metabolic process"/>
    <property type="evidence" value="ECO:0007669"/>
    <property type="project" value="InterPro"/>
</dbReference>
<dbReference type="Pfam" id="PF06833">
    <property type="entry name" value="MdcE"/>
    <property type="match status" value="1"/>
</dbReference>
<comment type="caution">
    <text evidence="1">The sequence shown here is derived from an EMBL/GenBank/DDBJ whole genome shotgun (WGS) entry which is preliminary data.</text>
</comment>
<dbReference type="RefSeq" id="WP_188422409.1">
    <property type="nucleotide sequence ID" value="NZ_BMDP01000003.1"/>
</dbReference>
<reference evidence="1" key="1">
    <citation type="journal article" date="2014" name="Int. J. Syst. Evol. Microbiol.">
        <title>Complete genome sequence of Corynebacterium casei LMG S-19264T (=DSM 44701T), isolated from a smear-ripened cheese.</title>
        <authorList>
            <consortium name="US DOE Joint Genome Institute (JGI-PGF)"/>
            <person name="Walter F."/>
            <person name="Albersmeier A."/>
            <person name="Kalinowski J."/>
            <person name="Ruckert C."/>
        </authorList>
    </citation>
    <scope>NUCLEOTIDE SEQUENCE</scope>
    <source>
        <strain evidence="1">CCM 7664</strain>
    </source>
</reference>
<reference evidence="1" key="2">
    <citation type="submission" date="2020-09" db="EMBL/GenBank/DDBJ databases">
        <authorList>
            <person name="Sun Q."/>
            <person name="Sedlacek I."/>
        </authorList>
    </citation>
    <scope>NUCLEOTIDE SEQUENCE</scope>
    <source>
        <strain evidence="1">CCM 7664</strain>
    </source>
</reference>
<dbReference type="InterPro" id="IPR029045">
    <property type="entry name" value="ClpP/crotonase-like_dom_sf"/>
</dbReference>